<accession>A0AAD7IW15</accession>
<dbReference type="AlphaFoldDB" id="A0AAD7IW15"/>
<gene>
    <name evidence="1" type="ORF">B0H16DRAFT_824183</name>
</gene>
<protein>
    <submittedName>
        <fullName evidence="1">Uncharacterized protein</fullName>
    </submittedName>
</protein>
<organism evidence="1 2">
    <name type="scientific">Mycena metata</name>
    <dbReference type="NCBI Taxonomy" id="1033252"/>
    <lineage>
        <taxon>Eukaryota</taxon>
        <taxon>Fungi</taxon>
        <taxon>Dikarya</taxon>
        <taxon>Basidiomycota</taxon>
        <taxon>Agaricomycotina</taxon>
        <taxon>Agaricomycetes</taxon>
        <taxon>Agaricomycetidae</taxon>
        <taxon>Agaricales</taxon>
        <taxon>Marasmiineae</taxon>
        <taxon>Mycenaceae</taxon>
        <taxon>Mycena</taxon>
    </lineage>
</organism>
<dbReference type="EMBL" id="JARKIB010000061">
    <property type="protein sequence ID" value="KAJ7751688.1"/>
    <property type="molecule type" value="Genomic_DNA"/>
</dbReference>
<name>A0AAD7IW15_9AGAR</name>
<keyword evidence="2" id="KW-1185">Reference proteome</keyword>
<sequence>MGENLCGEKIVNGLQRELQSITNDLEAAKSRGKLNQFFNSVDNTSSLQKHNAILAQLIADATLLTVHEVLKFIHDIERTKFQLDVLSTFEFGDITGGTGGPGCSGERIGGKGGVGEGPKIDMDSEYQWKLGNISGGTGGPGGRGVEVGGEGGVGRGPVISISRRNIFREDLSSL</sequence>
<evidence type="ECO:0000313" key="2">
    <source>
        <dbReference type="Proteomes" id="UP001215598"/>
    </source>
</evidence>
<proteinExistence type="predicted"/>
<reference evidence="1" key="1">
    <citation type="submission" date="2023-03" db="EMBL/GenBank/DDBJ databases">
        <title>Massive genome expansion in bonnet fungi (Mycena s.s.) driven by repeated elements and novel gene families across ecological guilds.</title>
        <authorList>
            <consortium name="Lawrence Berkeley National Laboratory"/>
            <person name="Harder C.B."/>
            <person name="Miyauchi S."/>
            <person name="Viragh M."/>
            <person name="Kuo A."/>
            <person name="Thoen E."/>
            <person name="Andreopoulos B."/>
            <person name="Lu D."/>
            <person name="Skrede I."/>
            <person name="Drula E."/>
            <person name="Henrissat B."/>
            <person name="Morin E."/>
            <person name="Kohler A."/>
            <person name="Barry K."/>
            <person name="LaButti K."/>
            <person name="Morin E."/>
            <person name="Salamov A."/>
            <person name="Lipzen A."/>
            <person name="Mereny Z."/>
            <person name="Hegedus B."/>
            <person name="Baldrian P."/>
            <person name="Stursova M."/>
            <person name="Weitz H."/>
            <person name="Taylor A."/>
            <person name="Grigoriev I.V."/>
            <person name="Nagy L.G."/>
            <person name="Martin F."/>
            <person name="Kauserud H."/>
        </authorList>
    </citation>
    <scope>NUCLEOTIDE SEQUENCE</scope>
    <source>
        <strain evidence="1">CBHHK182m</strain>
    </source>
</reference>
<evidence type="ECO:0000313" key="1">
    <source>
        <dbReference type="EMBL" id="KAJ7751688.1"/>
    </source>
</evidence>
<dbReference type="Proteomes" id="UP001215598">
    <property type="component" value="Unassembled WGS sequence"/>
</dbReference>
<comment type="caution">
    <text evidence="1">The sequence shown here is derived from an EMBL/GenBank/DDBJ whole genome shotgun (WGS) entry which is preliminary data.</text>
</comment>